<feature type="transmembrane region" description="Helical" evidence="1">
    <location>
        <begin position="198"/>
        <end position="219"/>
    </location>
</feature>
<dbReference type="InterPro" id="IPR035965">
    <property type="entry name" value="PAS-like_dom_sf"/>
</dbReference>
<accession>A1ASK0</accession>
<reference evidence="3 4" key="1">
    <citation type="submission" date="2006-10" db="EMBL/GenBank/DDBJ databases">
        <title>Complete sequence of chromosome of Pelobacter propionicus DSM 2379.</title>
        <authorList>
            <consortium name="US DOE Joint Genome Institute"/>
            <person name="Copeland A."/>
            <person name="Lucas S."/>
            <person name="Lapidus A."/>
            <person name="Barry K."/>
            <person name="Detter J.C."/>
            <person name="Glavina del Rio T."/>
            <person name="Hammon N."/>
            <person name="Israni S."/>
            <person name="Dalin E."/>
            <person name="Tice H."/>
            <person name="Pitluck S."/>
            <person name="Saunders E."/>
            <person name="Brettin T."/>
            <person name="Bruce D."/>
            <person name="Han C."/>
            <person name="Tapia R."/>
            <person name="Schmutz J."/>
            <person name="Larimer F."/>
            <person name="Land M."/>
            <person name="Hauser L."/>
            <person name="Kyrpides N."/>
            <person name="Kim E."/>
            <person name="Lovley D."/>
            <person name="Richardson P."/>
        </authorList>
    </citation>
    <scope>NUCLEOTIDE SEQUENCE [LARGE SCALE GENOMIC DNA]</scope>
    <source>
        <strain evidence="4">DSM 2379 / NBRC 103807 / OttBd1</strain>
    </source>
</reference>
<dbReference type="PROSITE" id="PS50112">
    <property type="entry name" value="PAS"/>
    <property type="match status" value="1"/>
</dbReference>
<dbReference type="KEGG" id="ppd:Ppro_2718"/>
<dbReference type="InterPro" id="IPR003018">
    <property type="entry name" value="GAF"/>
</dbReference>
<dbReference type="SMART" id="SM00065">
    <property type="entry name" value="GAF"/>
    <property type="match status" value="1"/>
</dbReference>
<dbReference type="Proteomes" id="UP000006732">
    <property type="component" value="Chromosome"/>
</dbReference>
<evidence type="ECO:0000313" key="3">
    <source>
        <dbReference type="EMBL" id="ABL00321.1"/>
    </source>
</evidence>
<evidence type="ECO:0000259" key="2">
    <source>
        <dbReference type="PROSITE" id="PS50112"/>
    </source>
</evidence>
<protein>
    <submittedName>
        <fullName evidence="3">Putative PAS/PAC sensor protein</fullName>
    </submittedName>
</protein>
<dbReference type="Pfam" id="PF08447">
    <property type="entry name" value="PAS_3"/>
    <property type="match status" value="1"/>
</dbReference>
<dbReference type="RefSeq" id="WP_011736571.1">
    <property type="nucleotide sequence ID" value="NC_008609.1"/>
</dbReference>
<feature type="domain" description="PAS" evidence="2">
    <location>
        <begin position="731"/>
        <end position="803"/>
    </location>
</feature>
<dbReference type="AlphaFoldDB" id="A1ASK0"/>
<dbReference type="Gene3D" id="3.30.450.40">
    <property type="match status" value="1"/>
</dbReference>
<feature type="transmembrane region" description="Helical" evidence="1">
    <location>
        <begin position="81"/>
        <end position="104"/>
    </location>
</feature>
<feature type="transmembrane region" description="Helical" evidence="1">
    <location>
        <begin position="521"/>
        <end position="543"/>
    </location>
</feature>
<dbReference type="eggNOG" id="COG2203">
    <property type="taxonomic scope" value="Bacteria"/>
</dbReference>
<gene>
    <name evidence="3" type="ordered locus">Ppro_2718</name>
</gene>
<feature type="transmembrane region" description="Helical" evidence="1">
    <location>
        <begin position="51"/>
        <end position="69"/>
    </location>
</feature>
<dbReference type="Gene3D" id="3.30.450.20">
    <property type="entry name" value="PAS domain"/>
    <property type="match status" value="1"/>
</dbReference>
<name>A1ASK0_PELPD</name>
<keyword evidence="4" id="KW-1185">Reference proteome</keyword>
<dbReference type="InterPro" id="IPR013655">
    <property type="entry name" value="PAS_fold_3"/>
</dbReference>
<evidence type="ECO:0000256" key="1">
    <source>
        <dbReference type="SAM" id="Phobius"/>
    </source>
</evidence>
<feature type="transmembrane region" description="Helical" evidence="1">
    <location>
        <begin position="158"/>
        <end position="178"/>
    </location>
</feature>
<dbReference type="InterPro" id="IPR029016">
    <property type="entry name" value="GAF-like_dom_sf"/>
</dbReference>
<keyword evidence="1" id="KW-1133">Transmembrane helix</keyword>
<dbReference type="PROSITE" id="PS51257">
    <property type="entry name" value="PROKAR_LIPOPROTEIN"/>
    <property type="match status" value="1"/>
</dbReference>
<dbReference type="InterPro" id="IPR000014">
    <property type="entry name" value="PAS"/>
</dbReference>
<dbReference type="HOGENOM" id="CLU_013185_0_0_7"/>
<keyword evidence="1" id="KW-0472">Membrane</keyword>
<dbReference type="Pfam" id="PF13185">
    <property type="entry name" value="GAF_2"/>
    <property type="match status" value="1"/>
</dbReference>
<dbReference type="CDD" id="cd18774">
    <property type="entry name" value="PDC2_HK_sensor"/>
    <property type="match status" value="1"/>
</dbReference>
<evidence type="ECO:0000313" key="4">
    <source>
        <dbReference type="Proteomes" id="UP000006732"/>
    </source>
</evidence>
<organism evidence="3 4">
    <name type="scientific">Pelobacter propionicus (strain DSM 2379 / NBRC 103807 / OttBd1)</name>
    <dbReference type="NCBI Taxonomy" id="338966"/>
    <lineage>
        <taxon>Bacteria</taxon>
        <taxon>Pseudomonadati</taxon>
        <taxon>Thermodesulfobacteriota</taxon>
        <taxon>Desulfuromonadia</taxon>
        <taxon>Desulfuromonadales</taxon>
        <taxon>Desulfuromonadaceae</taxon>
        <taxon>Pelobacter</taxon>
    </lineage>
</organism>
<proteinExistence type="predicted"/>
<dbReference type="SUPFAM" id="SSF55785">
    <property type="entry name" value="PYP-like sensor domain (PAS domain)"/>
    <property type="match status" value="1"/>
</dbReference>
<dbReference type="EMBL" id="CP000482">
    <property type="protein sequence ID" value="ABL00321.1"/>
    <property type="molecule type" value="Genomic_DNA"/>
</dbReference>
<dbReference type="STRING" id="338966.Ppro_2718"/>
<dbReference type="eggNOG" id="COG4191">
    <property type="taxonomic scope" value="Bacteria"/>
</dbReference>
<dbReference type="OrthoDB" id="9759607at2"/>
<sequence length="803" mass="88495">MFETGKQHSAPFVRTVRGCALFAAAIACAAWAGLALEMPWLASLGESLVPMAPSTALLFILYAGVILLATRGTPGRRQGQILLSIVLVCGMIATTLLVLSLNGVHPTIEHLGVTMLDTLGDTPLGHMSPVTAFSFITVAFSLFGRLTASPEQRLQAKISFCLALSLVAGCAVLSLAYLLGTPMLYGGGMIPPAAPTSLAFMVLGLALAFLSLPIAWPNAVESGLEGKGSPLALALVFTLLVAGIVSTGFFYHHKHEKLHLKAMENQIAAIADLKLSEITFYRAERLIDASTYHNNRSFALIVRSFLRTAPDRRAGHDLNIWLAALKASRNYDGIFLLDVQGMNPLFLSGHGQQPSGYLAGQARLALESNRVVFTDFYRDAADGAIHLCVMVPLSDPLAPGRALAVLALRIDPGRYLYPLLKRWPLESASGETALVRRDGADVLFLSELRFHRDAALKLKTPLKQVEAPEVMAVSGRSGIVRGINFHHVPVVAALRPVPHTPWHLMARVDLAEIYAPLRERLWITVALEFVLLLSAAIGVWFVWKQRNLAHFRRLERDARLNRERLQCLVNVLQYQALDIKDLLDYALSETLRLTSSSYGYIYCYDEEKQRFIINSWSHDVMPACTVMDPHSEYDLEKTGIWGEAVRQRKPIVVNDFSEPNPLRKGYPEGHVHLTSFLTLPIVDQGRIVAVVGVANKETGYDDADVTLLSLLMDSVWKGAERKRMEAALLESEERVRLAVTSSSLGLYDLDLRTGSVIVNPEYARIFGYEPDEFEESYALWYEQLHPDDAAPVSKVYEESASSG</sequence>
<feature type="transmembrane region" description="Helical" evidence="1">
    <location>
        <begin position="231"/>
        <end position="251"/>
    </location>
</feature>
<keyword evidence="1" id="KW-0812">Transmembrane</keyword>
<dbReference type="SUPFAM" id="SSF55781">
    <property type="entry name" value="GAF domain-like"/>
    <property type="match status" value="1"/>
</dbReference>
<dbReference type="SMART" id="SM00091">
    <property type="entry name" value="PAS"/>
    <property type="match status" value="1"/>
</dbReference>
<feature type="transmembrane region" description="Helical" evidence="1">
    <location>
        <begin position="124"/>
        <end position="146"/>
    </location>
</feature>